<feature type="compositionally biased region" description="Basic residues" evidence="3">
    <location>
        <begin position="405"/>
        <end position="415"/>
    </location>
</feature>
<dbReference type="GO" id="GO:0006355">
    <property type="term" value="P:regulation of DNA-templated transcription"/>
    <property type="evidence" value="ECO:0007669"/>
    <property type="project" value="InterPro"/>
</dbReference>
<feature type="compositionally biased region" description="Polar residues" evidence="3">
    <location>
        <begin position="434"/>
        <end position="445"/>
    </location>
</feature>
<dbReference type="Pfam" id="PF25909">
    <property type="entry name" value="zf-C2H2_AHC1"/>
    <property type="match status" value="1"/>
</dbReference>
<dbReference type="InterPro" id="IPR005033">
    <property type="entry name" value="YEATS"/>
</dbReference>
<dbReference type="AlphaFoldDB" id="A0A0E9NFI0"/>
<organism evidence="5 6">
    <name type="scientific">Saitoella complicata (strain BCRC 22490 / CBS 7301 / JCM 7358 / NBRC 10748 / NRRL Y-17804)</name>
    <dbReference type="NCBI Taxonomy" id="698492"/>
    <lineage>
        <taxon>Eukaryota</taxon>
        <taxon>Fungi</taxon>
        <taxon>Dikarya</taxon>
        <taxon>Ascomycota</taxon>
        <taxon>Taphrinomycotina</taxon>
        <taxon>Taphrinomycotina incertae sedis</taxon>
        <taxon>Saitoella</taxon>
    </lineage>
</organism>
<feature type="region of interest" description="Disordered" evidence="3">
    <location>
        <begin position="1"/>
        <end position="31"/>
    </location>
</feature>
<name>A0A0E9NFI0_SAICN</name>
<dbReference type="InterPro" id="IPR058706">
    <property type="entry name" value="zf-C2H2_AHC1-like"/>
</dbReference>
<keyword evidence="1 2" id="KW-0539">Nucleus</keyword>
<reference evidence="5 6" key="3">
    <citation type="journal article" date="2015" name="Genome Announc.">
        <title>Draft Genome Sequence of the Archiascomycetous Yeast Saitoella complicata.</title>
        <authorList>
            <person name="Yamauchi K."/>
            <person name="Kondo S."/>
            <person name="Hamamoto M."/>
            <person name="Takahashi Y."/>
            <person name="Ogura Y."/>
            <person name="Hayashi T."/>
            <person name="Nishida H."/>
        </authorList>
    </citation>
    <scope>NUCLEOTIDE SEQUENCE [LARGE SCALE GENOMIC DNA]</scope>
    <source>
        <strain evidence="5 6">NRRL Y-17804</strain>
    </source>
</reference>
<dbReference type="InterPro" id="IPR038704">
    <property type="entry name" value="YEAST_sf"/>
</dbReference>
<dbReference type="GO" id="GO:0005634">
    <property type="term" value="C:nucleus"/>
    <property type="evidence" value="ECO:0007669"/>
    <property type="project" value="UniProtKB-SubCell"/>
</dbReference>
<dbReference type="GO" id="GO:0000785">
    <property type="term" value="C:chromatin"/>
    <property type="evidence" value="ECO:0007669"/>
    <property type="project" value="UniProtKB-ARBA"/>
</dbReference>
<dbReference type="EMBL" id="BACD03000015">
    <property type="protein sequence ID" value="GAO48573.1"/>
    <property type="molecule type" value="Genomic_DNA"/>
</dbReference>
<feature type="compositionally biased region" description="Acidic residues" evidence="3">
    <location>
        <begin position="494"/>
        <end position="503"/>
    </location>
</feature>
<dbReference type="Gene3D" id="2.60.40.1970">
    <property type="entry name" value="YEATS domain"/>
    <property type="match status" value="1"/>
</dbReference>
<dbReference type="PROSITE" id="PS51037">
    <property type="entry name" value="YEATS"/>
    <property type="match status" value="1"/>
</dbReference>
<proteinExistence type="predicted"/>
<keyword evidence="6" id="KW-1185">Reference proteome</keyword>
<evidence type="ECO:0000313" key="5">
    <source>
        <dbReference type="EMBL" id="GAO48573.1"/>
    </source>
</evidence>
<dbReference type="Proteomes" id="UP000033140">
    <property type="component" value="Unassembled WGS sequence"/>
</dbReference>
<comment type="caution">
    <text evidence="5">The sequence shown here is derived from an EMBL/GenBank/DDBJ whole genome shotgun (WGS) entry which is preliminary data.</text>
</comment>
<evidence type="ECO:0000313" key="6">
    <source>
        <dbReference type="Proteomes" id="UP000033140"/>
    </source>
</evidence>
<reference evidence="5 6" key="1">
    <citation type="journal article" date="2011" name="J. Gen. Appl. Microbiol.">
        <title>Draft genome sequencing of the enigmatic yeast Saitoella complicata.</title>
        <authorList>
            <person name="Nishida H."/>
            <person name="Hamamoto M."/>
            <person name="Sugiyama J."/>
        </authorList>
    </citation>
    <scope>NUCLEOTIDE SEQUENCE [LARGE SCALE GENOMIC DNA]</scope>
    <source>
        <strain evidence="5 6">NRRL Y-17804</strain>
    </source>
</reference>
<feature type="compositionally biased region" description="Acidic residues" evidence="3">
    <location>
        <begin position="448"/>
        <end position="458"/>
    </location>
</feature>
<feature type="compositionally biased region" description="Acidic residues" evidence="3">
    <location>
        <begin position="337"/>
        <end position="349"/>
    </location>
</feature>
<protein>
    <recommendedName>
        <fullName evidence="4">YEATS domain-containing protein</fullName>
    </recommendedName>
</protein>
<feature type="region of interest" description="Disordered" evidence="3">
    <location>
        <begin position="488"/>
        <end position="525"/>
    </location>
</feature>
<gene>
    <name evidence="5" type="ORF">G7K_2746-t1</name>
</gene>
<evidence type="ECO:0000256" key="2">
    <source>
        <dbReference type="PROSITE-ProRule" id="PRU00376"/>
    </source>
</evidence>
<dbReference type="Pfam" id="PF03366">
    <property type="entry name" value="YEATS"/>
    <property type="match status" value="1"/>
</dbReference>
<feature type="region of interest" description="Disordered" evidence="3">
    <location>
        <begin position="218"/>
        <end position="241"/>
    </location>
</feature>
<reference evidence="5 6" key="2">
    <citation type="journal article" date="2014" name="J. Gen. Appl. Microbiol.">
        <title>The early diverging ascomycetous budding yeast Saitoella complicata has three histone deacetylases belonging to the Clr6, Hos2, and Rpd3 lineages.</title>
        <authorList>
            <person name="Nishida H."/>
            <person name="Matsumoto T."/>
            <person name="Kondo S."/>
            <person name="Hamamoto M."/>
            <person name="Yoshikawa H."/>
        </authorList>
    </citation>
    <scope>NUCLEOTIDE SEQUENCE [LARGE SCALE GENOMIC DNA]</scope>
    <source>
        <strain evidence="5 6">NRRL Y-17804</strain>
    </source>
</reference>
<dbReference type="STRING" id="698492.A0A0E9NFI0"/>
<evidence type="ECO:0000256" key="1">
    <source>
        <dbReference type="ARBA" id="ARBA00023242"/>
    </source>
</evidence>
<comment type="subcellular location">
    <subcellularLocation>
        <location evidence="2">Nucleus</location>
    </subcellularLocation>
</comment>
<feature type="region of interest" description="Disordered" evidence="3">
    <location>
        <begin position="326"/>
        <end position="461"/>
    </location>
</feature>
<evidence type="ECO:0000256" key="3">
    <source>
        <dbReference type="SAM" id="MobiDB-lite"/>
    </source>
</evidence>
<sequence length="941" mass="103800">MSSTRQVGQKRSRKAPSASTQATRPPVVLDDKSKAKAQTIIAEQFDLEILLKHRELQMIEDEMSKVEVMIEQLKRATAPAPDAPNPYAQHYTPYLLPETRPSPAPYTEAPVSARPQRASVIRGARVTAAQKVCYTRRDNGTFVRLVCVDCGRGDFVNVQGFINHCRISHSREFASHDDAARICGIDADENDIPTNHPARTRPAHARPSVNAILEKSETARGVGTPPVAGRTQTQVKDEEDEDIDLVSDAGSAPAPSIGQKLVGQDHLGRSITPNTAAMAIGIDTLYHSNHTKYLIQLLEKKNVEYDMEAVIEGLRQEKMKVLLESAEAEVPEAQNGTDDDTSEDGDDDADVKHETVIHSRPRSTRGLPRMSLFRPQSEPLPRTDPLLENEDVDIQADDRRPSLLRPRRGKGKSKTRPSSAGKAPKKGRMLHGSHTPSGLRESTTFAAPEEEVSTEDIVETSVAKRTWKPKVIAFGEDFLRSLPSRLSEKLTAEPDSEEDEETSPENLQGGRSTDPNESAKPLEQTSEAVADGADLLGGATRFHVKCRIVVGNVSKYLQRHERSPDNPKCTHKWLLYINAPAYSQPVSTFVRAVTLTLDPSFPPPHEITLDRAPFKYLSQGWGDFMLKIRISLLDSRNKDINIVHPVKLDPHHTGKEVLSSESLFDVELDRDTHFSDGVVGRDVVPRIEDTVDIDHASSRPSTAGKNLAEIMSSARASPVQSDVEDDGEDELGHVGMKGLPYGEEPTVYCRLCGLMRNVYAAATPDEECSCRADEVTRSKDIRSRLWTTVDDVMEASVQKEDMMDVDYPQLTTDDLVQLVEATDPQAIDTVWQVIKPLQLSGVKADDLLRDEVGGLLETGEAFEQRVHAGSVLAQAARVFLKRLVGKALNEINKDQLARADNESGQGTTDVMLVPMHVVRAIMENQEEEGFDFLTGAGMGKE</sequence>
<accession>A0A0E9NFI0</accession>
<dbReference type="PANTHER" id="PTHR23195">
    <property type="entry name" value="YEATS DOMAIN"/>
    <property type="match status" value="1"/>
</dbReference>
<feature type="domain" description="YEATS" evidence="4">
    <location>
        <begin position="538"/>
        <end position="682"/>
    </location>
</feature>
<dbReference type="InterPro" id="IPR055129">
    <property type="entry name" value="YEATS_dom"/>
</dbReference>
<evidence type="ECO:0000259" key="4">
    <source>
        <dbReference type="PROSITE" id="PS51037"/>
    </source>
</evidence>